<evidence type="ECO:0000313" key="7">
    <source>
        <dbReference type="EMBL" id="MFD2029116.1"/>
    </source>
</evidence>
<evidence type="ECO:0000256" key="4">
    <source>
        <dbReference type="SAM" id="MobiDB-lite"/>
    </source>
</evidence>
<name>A0ABW4V4P9_9MICO</name>
<keyword evidence="1 6" id="KW-0489">Methyltransferase</keyword>
<proteinExistence type="predicted"/>
<dbReference type="GO" id="GO:0061542">
    <property type="term" value="F:3-demethylubiquinol 3-O-methyltransferase activity"/>
    <property type="evidence" value="ECO:0007669"/>
    <property type="project" value="UniProtKB-EC"/>
</dbReference>
<dbReference type="EMBL" id="JBHUHF010000002">
    <property type="protein sequence ID" value="MFD2029116.1"/>
    <property type="molecule type" value="Genomic_DNA"/>
</dbReference>
<dbReference type="SUPFAM" id="SSF53335">
    <property type="entry name" value="S-adenosyl-L-methionine-dependent methyltransferases"/>
    <property type="match status" value="1"/>
</dbReference>
<keyword evidence="3" id="KW-0949">S-adenosyl-L-methionine</keyword>
<keyword evidence="8" id="KW-1185">Reference proteome</keyword>
<evidence type="ECO:0000313" key="8">
    <source>
        <dbReference type="Proteomes" id="UP001597338"/>
    </source>
</evidence>
<sequence length="299" mass="31109">MESSRHDDGGSRERTRDPASPRTAGPHTTEQRLVDDRVQEYYAGRTGWDEHSRLTAGTAQGPVEHIRTQELVRQRLAPGARVLDVGGATGAHAAPLAADGYDVLLVDPVPAQVARAAAHGTFEARVGDARDLAAVGPELADGSFDAVLLLGPLYHLATREVRLRALREAVRVTRPGGTVAAAAITRLAALVGGGYEQFAPSAWQAVLEHGAAPDDIPFPAAHFHDAAELAAEAAEAGLADVVVHGIEGPAGGALERVPLDAPEAPELIQAALTLARSLSTTPGVPDMSQHILAVGTVMP</sequence>
<evidence type="ECO:0000256" key="3">
    <source>
        <dbReference type="ARBA" id="ARBA00022691"/>
    </source>
</evidence>
<dbReference type="InterPro" id="IPR013216">
    <property type="entry name" value="Methyltransf_11"/>
</dbReference>
<dbReference type="RefSeq" id="WP_377196745.1">
    <property type="nucleotide sequence ID" value="NZ_JBHUHF010000001.1"/>
</dbReference>
<organism evidence="6 8">
    <name type="scientific">Promicromonospora aerolata</name>
    <dbReference type="NCBI Taxonomy" id="195749"/>
    <lineage>
        <taxon>Bacteria</taxon>
        <taxon>Bacillati</taxon>
        <taxon>Actinomycetota</taxon>
        <taxon>Actinomycetes</taxon>
        <taxon>Micrococcales</taxon>
        <taxon>Promicromonosporaceae</taxon>
        <taxon>Promicromonospora</taxon>
    </lineage>
</organism>
<dbReference type="EC" id="2.1.1.222" evidence="6"/>
<dbReference type="Pfam" id="PF08241">
    <property type="entry name" value="Methyltransf_11"/>
    <property type="match status" value="1"/>
</dbReference>
<comment type="caution">
    <text evidence="6">The sequence shown here is derived from an EMBL/GenBank/DDBJ whole genome shotgun (WGS) entry which is preliminary data.</text>
</comment>
<evidence type="ECO:0000256" key="1">
    <source>
        <dbReference type="ARBA" id="ARBA00022603"/>
    </source>
</evidence>
<evidence type="ECO:0000259" key="5">
    <source>
        <dbReference type="Pfam" id="PF08241"/>
    </source>
</evidence>
<protein>
    <submittedName>
        <fullName evidence="6">Class I SAM-dependent methyltransferase</fullName>
        <ecNumber evidence="6">2.1.1.222</ecNumber>
        <ecNumber evidence="6">2.1.1.64</ecNumber>
    </submittedName>
</protein>
<feature type="domain" description="Methyltransferase type 11" evidence="5">
    <location>
        <begin position="83"/>
        <end position="180"/>
    </location>
</feature>
<dbReference type="EC" id="2.1.1.64" evidence="6"/>
<evidence type="ECO:0000256" key="2">
    <source>
        <dbReference type="ARBA" id="ARBA00022679"/>
    </source>
</evidence>
<dbReference type="GO" id="GO:0032259">
    <property type="term" value="P:methylation"/>
    <property type="evidence" value="ECO:0007669"/>
    <property type="project" value="UniProtKB-KW"/>
</dbReference>
<dbReference type="CDD" id="cd02440">
    <property type="entry name" value="AdoMet_MTases"/>
    <property type="match status" value="1"/>
</dbReference>
<dbReference type="PANTHER" id="PTHR43464:SF19">
    <property type="entry name" value="UBIQUINONE BIOSYNTHESIS O-METHYLTRANSFERASE, MITOCHONDRIAL"/>
    <property type="match status" value="1"/>
</dbReference>
<dbReference type="PANTHER" id="PTHR43464">
    <property type="entry name" value="METHYLTRANSFERASE"/>
    <property type="match status" value="1"/>
</dbReference>
<dbReference type="EMBL" id="JBHUHF010000001">
    <property type="protein sequence ID" value="MFD2024821.1"/>
    <property type="molecule type" value="Genomic_DNA"/>
</dbReference>
<reference evidence="6" key="3">
    <citation type="submission" date="2024-09" db="EMBL/GenBank/DDBJ databases">
        <authorList>
            <person name="Sun Q."/>
            <person name="Mori K."/>
        </authorList>
    </citation>
    <scope>NUCLEOTIDE SEQUENCE</scope>
    <source>
        <strain evidence="6">CCM 7043</strain>
    </source>
</reference>
<dbReference type="Proteomes" id="UP001597338">
    <property type="component" value="Unassembled WGS sequence"/>
</dbReference>
<dbReference type="Gene3D" id="3.40.50.150">
    <property type="entry name" value="Vaccinia Virus protein VP39"/>
    <property type="match status" value="1"/>
</dbReference>
<reference evidence="8" key="2">
    <citation type="journal article" date="2019" name="Int. J. Syst. Evol. Microbiol.">
        <title>The Global Catalogue of Microorganisms (GCM) 10K type strain sequencing project: providing services to taxonomists for standard genome sequencing and annotation.</title>
        <authorList>
            <consortium name="The Broad Institute Genomics Platform"/>
            <consortium name="The Broad Institute Genome Sequencing Center for Infectious Disease"/>
            <person name="Wu L."/>
            <person name="Ma J."/>
        </authorList>
    </citation>
    <scope>NUCLEOTIDE SEQUENCE [LARGE SCALE GENOMIC DNA]</scope>
    <source>
        <strain evidence="8">CCM 7043</strain>
    </source>
</reference>
<dbReference type="InterPro" id="IPR029063">
    <property type="entry name" value="SAM-dependent_MTases_sf"/>
</dbReference>
<evidence type="ECO:0000313" key="6">
    <source>
        <dbReference type="EMBL" id="MFD2024821.1"/>
    </source>
</evidence>
<keyword evidence="2 6" id="KW-0808">Transferase</keyword>
<dbReference type="GO" id="GO:0102208">
    <property type="term" value="F:2-polyprenyl-6-hydroxyphenol methylase activity"/>
    <property type="evidence" value="ECO:0007669"/>
    <property type="project" value="UniProtKB-EC"/>
</dbReference>
<reference evidence="6" key="1">
    <citation type="journal article" date="2014" name="Int. J. Syst. Evol. Microbiol.">
        <title>Complete genome of a new Firmicutes species belonging to the dominant human colonic microbiota ('Ruminococcus bicirculans') reveals two chromosomes and a selective capacity to utilize plant glucans.</title>
        <authorList>
            <consortium name="NISC Comparative Sequencing Program"/>
            <person name="Wegmann U."/>
            <person name="Louis P."/>
            <person name="Goesmann A."/>
            <person name="Henrissat B."/>
            <person name="Duncan S.H."/>
            <person name="Flint H.J."/>
        </authorList>
    </citation>
    <scope>NUCLEOTIDE SEQUENCE</scope>
    <source>
        <strain evidence="6">CCM 7043</strain>
    </source>
</reference>
<feature type="region of interest" description="Disordered" evidence="4">
    <location>
        <begin position="1"/>
        <end position="31"/>
    </location>
</feature>
<gene>
    <name evidence="6" type="ORF">ACFSL2_04795</name>
    <name evidence="7" type="ORF">ACFSL2_26785</name>
</gene>
<feature type="compositionally biased region" description="Basic and acidic residues" evidence="4">
    <location>
        <begin position="1"/>
        <end position="19"/>
    </location>
</feature>
<accession>A0ABW4V4P9</accession>